<sequence>MTEGIAGADIRLVVADMDGTLLDGEGRVPDAFWPVLDELTSRGIAFVPASGRQYYTLEEIFSRHPGTLSYVAENGSMVVHEGRLLTSSNIDPAVVEKVLHTVRTADRRGHDLRLIVHRTDGAFIESDDDEFVGHARQYCARLEHVADQSAVPGDVVKLAIYDFGHAETSAAELFEPLVGDHQLAVSGEHWVDITAPGTHKATGVRALQELLAAGPEQTMVFGDYLNDLEMLDAAEWSYAMDNAHPEVLARARFRAPSNTDAGVVTVLQQMLGRP</sequence>
<dbReference type="GO" id="GO:0000287">
    <property type="term" value="F:magnesium ion binding"/>
    <property type="evidence" value="ECO:0007669"/>
    <property type="project" value="TreeGrafter"/>
</dbReference>
<accession>F1YEF6</accession>
<dbReference type="eggNOG" id="COG0561">
    <property type="taxonomic scope" value="Bacteria"/>
</dbReference>
<organism evidence="1 2">
    <name type="scientific">Gordonia neofelifaecis NRRL B-59395</name>
    <dbReference type="NCBI Taxonomy" id="644548"/>
    <lineage>
        <taxon>Bacteria</taxon>
        <taxon>Bacillati</taxon>
        <taxon>Actinomycetota</taxon>
        <taxon>Actinomycetes</taxon>
        <taxon>Mycobacteriales</taxon>
        <taxon>Gordoniaceae</taxon>
        <taxon>Gordonia</taxon>
    </lineage>
</organism>
<dbReference type="NCBIfam" id="TIGR01484">
    <property type="entry name" value="HAD-SF-IIB"/>
    <property type="match status" value="1"/>
</dbReference>
<protein>
    <recommendedName>
        <fullName evidence="3">Cof-like hydrolase</fullName>
    </recommendedName>
</protein>
<dbReference type="GO" id="GO:0005829">
    <property type="term" value="C:cytosol"/>
    <property type="evidence" value="ECO:0007669"/>
    <property type="project" value="TreeGrafter"/>
</dbReference>
<dbReference type="Proteomes" id="UP000035065">
    <property type="component" value="Unassembled WGS sequence"/>
</dbReference>
<comment type="caution">
    <text evidence="1">The sequence shown here is derived from an EMBL/GenBank/DDBJ whole genome shotgun (WGS) entry which is preliminary data.</text>
</comment>
<dbReference type="EMBL" id="AEUD01000001">
    <property type="protein sequence ID" value="EGD56789.1"/>
    <property type="molecule type" value="Genomic_DNA"/>
</dbReference>
<dbReference type="Gene3D" id="3.30.1240.10">
    <property type="match status" value="1"/>
</dbReference>
<dbReference type="PANTHER" id="PTHR10000">
    <property type="entry name" value="PHOSPHOSERINE PHOSPHATASE"/>
    <property type="match status" value="1"/>
</dbReference>
<evidence type="ECO:0000313" key="1">
    <source>
        <dbReference type="EMBL" id="EGD56789.1"/>
    </source>
</evidence>
<dbReference type="Pfam" id="PF08282">
    <property type="entry name" value="Hydrolase_3"/>
    <property type="match status" value="1"/>
</dbReference>
<dbReference type="InterPro" id="IPR023214">
    <property type="entry name" value="HAD_sf"/>
</dbReference>
<dbReference type="GO" id="GO:0016791">
    <property type="term" value="F:phosphatase activity"/>
    <property type="evidence" value="ECO:0007669"/>
    <property type="project" value="TreeGrafter"/>
</dbReference>
<dbReference type="InterPro" id="IPR006379">
    <property type="entry name" value="HAD-SF_hydro_IIB"/>
</dbReference>
<reference evidence="1 2" key="1">
    <citation type="journal article" date="2011" name="J. Bacteriol.">
        <title>Draft Genome Sequence of Gordonia neofelifaecis NRRL B-59395, a Cholesterol-Degrading Actinomycete.</title>
        <authorList>
            <person name="Ge F."/>
            <person name="Li W."/>
            <person name="Chen G."/>
            <person name="Liu Y."/>
            <person name="Zhang G."/>
            <person name="Yong B."/>
            <person name="Wang Q."/>
            <person name="Wang N."/>
            <person name="Huang Z."/>
            <person name="Li W."/>
            <person name="Wang J."/>
            <person name="Wu C."/>
            <person name="Xie Q."/>
            <person name="Liu G."/>
        </authorList>
    </citation>
    <scope>NUCLEOTIDE SEQUENCE [LARGE SCALE GENOMIC DNA]</scope>
    <source>
        <strain evidence="1 2">NRRL B-59395</strain>
    </source>
</reference>
<dbReference type="RefSeq" id="WP_009677354.1">
    <property type="nucleotide sequence ID" value="NZ_AEUD01000001.1"/>
</dbReference>
<dbReference type="PANTHER" id="PTHR10000:SF53">
    <property type="entry name" value="5-AMINO-6-(5-PHOSPHO-D-RIBITYLAMINO)URACIL PHOSPHATASE YBJI-RELATED"/>
    <property type="match status" value="1"/>
</dbReference>
<dbReference type="SFLD" id="SFLDS00003">
    <property type="entry name" value="Haloacid_Dehalogenase"/>
    <property type="match status" value="1"/>
</dbReference>
<evidence type="ECO:0008006" key="3">
    <source>
        <dbReference type="Google" id="ProtNLM"/>
    </source>
</evidence>
<keyword evidence="2" id="KW-1185">Reference proteome</keyword>
<dbReference type="Gene3D" id="3.40.50.1000">
    <property type="entry name" value="HAD superfamily/HAD-like"/>
    <property type="match status" value="1"/>
</dbReference>
<proteinExistence type="predicted"/>
<dbReference type="CDD" id="cd07518">
    <property type="entry name" value="HAD_YbiV-Like"/>
    <property type="match status" value="1"/>
</dbReference>
<dbReference type="SFLD" id="SFLDG01140">
    <property type="entry name" value="C2.B:_Phosphomannomutase_and_P"/>
    <property type="match status" value="1"/>
</dbReference>
<dbReference type="STRING" id="644548.SCNU_00385"/>
<dbReference type="SUPFAM" id="SSF56784">
    <property type="entry name" value="HAD-like"/>
    <property type="match status" value="1"/>
</dbReference>
<gene>
    <name evidence="1" type="ORF">SCNU_00385</name>
</gene>
<dbReference type="InterPro" id="IPR036412">
    <property type="entry name" value="HAD-like_sf"/>
</dbReference>
<dbReference type="InterPro" id="IPR000150">
    <property type="entry name" value="Cof"/>
</dbReference>
<dbReference type="NCBIfam" id="TIGR00099">
    <property type="entry name" value="Cof-subfamily"/>
    <property type="match status" value="1"/>
</dbReference>
<evidence type="ECO:0000313" key="2">
    <source>
        <dbReference type="Proteomes" id="UP000035065"/>
    </source>
</evidence>
<name>F1YEF6_9ACTN</name>
<dbReference type="AlphaFoldDB" id="F1YEF6"/>